<feature type="transmembrane region" description="Helical" evidence="10">
    <location>
        <begin position="364"/>
        <end position="387"/>
    </location>
</feature>
<dbReference type="EMBL" id="JADIMF010000035">
    <property type="protein sequence ID" value="MBO8468608.1"/>
    <property type="molecule type" value="Genomic_DNA"/>
</dbReference>
<organism evidence="11 12">
    <name type="scientific">Candidatus Ornithospirochaeta stercoravium</name>
    <dbReference type="NCBI Taxonomy" id="2840897"/>
    <lineage>
        <taxon>Bacteria</taxon>
        <taxon>Pseudomonadati</taxon>
        <taxon>Spirochaetota</taxon>
        <taxon>Spirochaetia</taxon>
        <taxon>Spirochaetales</taxon>
        <taxon>Spirochaetaceae</taxon>
        <taxon>Spirochaetaceae incertae sedis</taxon>
        <taxon>Candidatus Ornithospirochaeta</taxon>
    </lineage>
</organism>
<evidence type="ECO:0000256" key="5">
    <source>
        <dbReference type="ARBA" id="ARBA00022692"/>
    </source>
</evidence>
<dbReference type="GO" id="GO:0006811">
    <property type="term" value="P:monoatomic ion transport"/>
    <property type="evidence" value="ECO:0007669"/>
    <property type="project" value="UniProtKB-KW"/>
</dbReference>
<dbReference type="InterPro" id="IPR002528">
    <property type="entry name" value="MATE_fam"/>
</dbReference>
<feature type="transmembrane region" description="Helical" evidence="10">
    <location>
        <begin position="203"/>
        <end position="224"/>
    </location>
</feature>
<dbReference type="PANTHER" id="PTHR43298:SF2">
    <property type="entry name" value="FMN_FAD EXPORTER YEEO-RELATED"/>
    <property type="match status" value="1"/>
</dbReference>
<feature type="transmembrane region" description="Helical" evidence="10">
    <location>
        <begin position="172"/>
        <end position="191"/>
    </location>
</feature>
<feature type="transmembrane region" description="Helical" evidence="10">
    <location>
        <begin position="16"/>
        <end position="40"/>
    </location>
</feature>
<evidence type="ECO:0000256" key="10">
    <source>
        <dbReference type="SAM" id="Phobius"/>
    </source>
</evidence>
<evidence type="ECO:0000256" key="7">
    <source>
        <dbReference type="ARBA" id="ARBA00023065"/>
    </source>
</evidence>
<keyword evidence="3" id="KW-0050">Antiport</keyword>
<evidence type="ECO:0000313" key="11">
    <source>
        <dbReference type="EMBL" id="MBO8468608.1"/>
    </source>
</evidence>
<dbReference type="InterPro" id="IPR050222">
    <property type="entry name" value="MATE_MdtK"/>
</dbReference>
<protein>
    <recommendedName>
        <fullName evidence="9">Multidrug-efflux transporter</fullName>
    </recommendedName>
</protein>
<dbReference type="GO" id="GO:0015297">
    <property type="term" value="F:antiporter activity"/>
    <property type="evidence" value="ECO:0007669"/>
    <property type="project" value="UniProtKB-KW"/>
</dbReference>
<evidence type="ECO:0000313" key="12">
    <source>
        <dbReference type="Proteomes" id="UP000810292"/>
    </source>
</evidence>
<dbReference type="PANTHER" id="PTHR43298">
    <property type="entry name" value="MULTIDRUG RESISTANCE PROTEIN NORM-RELATED"/>
    <property type="match status" value="1"/>
</dbReference>
<name>A0A9D9I9P4_9SPIO</name>
<dbReference type="Pfam" id="PF01554">
    <property type="entry name" value="MatE"/>
    <property type="match status" value="2"/>
</dbReference>
<comment type="caution">
    <text evidence="11">The sequence shown here is derived from an EMBL/GenBank/DDBJ whole genome shotgun (WGS) entry which is preliminary data.</text>
</comment>
<feature type="transmembrane region" description="Helical" evidence="10">
    <location>
        <begin position="245"/>
        <end position="270"/>
    </location>
</feature>
<comment type="subcellular location">
    <subcellularLocation>
        <location evidence="1">Cell membrane</location>
        <topology evidence="1">Multi-pass membrane protein</topology>
    </subcellularLocation>
</comment>
<feature type="transmembrane region" description="Helical" evidence="10">
    <location>
        <begin position="276"/>
        <end position="299"/>
    </location>
</feature>
<evidence type="ECO:0000256" key="6">
    <source>
        <dbReference type="ARBA" id="ARBA00022989"/>
    </source>
</evidence>
<reference evidence="11" key="1">
    <citation type="submission" date="2020-10" db="EMBL/GenBank/DDBJ databases">
        <authorList>
            <person name="Gilroy R."/>
        </authorList>
    </citation>
    <scope>NUCLEOTIDE SEQUENCE</scope>
    <source>
        <strain evidence="11">14700</strain>
    </source>
</reference>
<feature type="transmembrane region" description="Helical" evidence="10">
    <location>
        <begin position="425"/>
        <end position="443"/>
    </location>
</feature>
<keyword evidence="7" id="KW-0406">Ion transport</keyword>
<dbReference type="NCBIfam" id="TIGR00797">
    <property type="entry name" value="matE"/>
    <property type="match status" value="1"/>
</dbReference>
<dbReference type="AlphaFoldDB" id="A0A9D9I9P4"/>
<evidence type="ECO:0000256" key="8">
    <source>
        <dbReference type="ARBA" id="ARBA00023136"/>
    </source>
</evidence>
<reference evidence="11" key="2">
    <citation type="journal article" date="2021" name="PeerJ">
        <title>Extensive microbial diversity within the chicken gut microbiome revealed by metagenomics and culture.</title>
        <authorList>
            <person name="Gilroy R."/>
            <person name="Ravi A."/>
            <person name="Getino M."/>
            <person name="Pursley I."/>
            <person name="Horton D.L."/>
            <person name="Alikhan N.F."/>
            <person name="Baker D."/>
            <person name="Gharbi K."/>
            <person name="Hall N."/>
            <person name="Watson M."/>
            <person name="Adriaenssens E.M."/>
            <person name="Foster-Nyarko E."/>
            <person name="Jarju S."/>
            <person name="Secka A."/>
            <person name="Antonio M."/>
            <person name="Oren A."/>
            <person name="Chaudhuri R.R."/>
            <person name="La Ragione R."/>
            <person name="Hildebrand F."/>
            <person name="Pallen M.J."/>
        </authorList>
    </citation>
    <scope>NUCLEOTIDE SEQUENCE</scope>
    <source>
        <strain evidence="11">14700</strain>
    </source>
</reference>
<gene>
    <name evidence="11" type="ORF">IAA72_02335</name>
</gene>
<evidence type="ECO:0000256" key="4">
    <source>
        <dbReference type="ARBA" id="ARBA00022475"/>
    </source>
</evidence>
<evidence type="ECO:0000256" key="3">
    <source>
        <dbReference type="ARBA" id="ARBA00022449"/>
    </source>
</evidence>
<keyword evidence="8 10" id="KW-0472">Membrane</keyword>
<feature type="transmembrane region" description="Helical" evidence="10">
    <location>
        <begin position="399"/>
        <end position="419"/>
    </location>
</feature>
<keyword evidence="6 10" id="KW-1133">Transmembrane helix</keyword>
<keyword evidence="2" id="KW-0813">Transport</keyword>
<evidence type="ECO:0000256" key="1">
    <source>
        <dbReference type="ARBA" id="ARBA00004651"/>
    </source>
</evidence>
<evidence type="ECO:0000256" key="9">
    <source>
        <dbReference type="ARBA" id="ARBA00031636"/>
    </source>
</evidence>
<dbReference type="PIRSF" id="PIRSF006603">
    <property type="entry name" value="DinF"/>
    <property type="match status" value="1"/>
</dbReference>
<keyword evidence="4" id="KW-1003">Cell membrane</keyword>
<dbReference type="GO" id="GO:0005886">
    <property type="term" value="C:plasma membrane"/>
    <property type="evidence" value="ECO:0007669"/>
    <property type="project" value="UniProtKB-SubCell"/>
</dbReference>
<keyword evidence="5 10" id="KW-0812">Transmembrane</keyword>
<feature type="transmembrane region" description="Helical" evidence="10">
    <location>
        <begin position="139"/>
        <end position="160"/>
    </location>
</feature>
<sequence length="449" mass="48312">MQNSDSYDDFMRKRNVFPLILSMSIPMVISMLVGSLYNIVDSYFVAMISEDSMTALSLVFPMQNLIHSVAVGFGIGINAVIAFHSGAGNRDKADAAASAGIVLSIMHGIVLTILSIAVISPFLRMFTSSEDIIRKGVSYSVIVFSFAVIDIAGVTFEKIFQSVGRMKVSMSAMMAGCVANIILDPIFIFGLDPVPAMGIEGAALATGLGQLIALLIYIVVYFIAPLSVKIRKEMIKPGMKMAGRLYLIGIPATLNLALPSILISSLNAILASFSEIYTLILGIYYKLQTFLYLPASGFVQGMRPVIGYNYGAGEKERVRRIFLVVLLMCAFIMLFGTILCLAVPERLIGLFTENPLTIGEGASALRIISLGFIVSSASVAASGALEGLGKGFPSLLISFLRYIAVIIPIAYLLCIVFGLGPDGVWHSFWISEVITAIASLVIYRNAVKS</sequence>
<feature type="transmembrane region" description="Helical" evidence="10">
    <location>
        <begin position="95"/>
        <end position="119"/>
    </location>
</feature>
<dbReference type="InterPro" id="IPR048279">
    <property type="entry name" value="MdtK-like"/>
</dbReference>
<dbReference type="GO" id="GO:0042910">
    <property type="term" value="F:xenobiotic transmembrane transporter activity"/>
    <property type="evidence" value="ECO:0007669"/>
    <property type="project" value="InterPro"/>
</dbReference>
<proteinExistence type="predicted"/>
<accession>A0A9D9I9P4</accession>
<evidence type="ECO:0000256" key="2">
    <source>
        <dbReference type="ARBA" id="ARBA00022448"/>
    </source>
</evidence>
<feature type="transmembrane region" description="Helical" evidence="10">
    <location>
        <begin position="60"/>
        <end position="83"/>
    </location>
</feature>
<dbReference type="Proteomes" id="UP000810292">
    <property type="component" value="Unassembled WGS sequence"/>
</dbReference>
<feature type="transmembrane region" description="Helical" evidence="10">
    <location>
        <begin position="320"/>
        <end position="344"/>
    </location>
</feature>